<comment type="caution">
    <text evidence="4">The sequence shown here is derived from an EMBL/GenBank/DDBJ whole genome shotgun (WGS) entry which is preliminary data.</text>
</comment>
<dbReference type="OrthoDB" id="9792152at2"/>
<feature type="domain" description="Secretion system C-terminal sorting" evidence="3">
    <location>
        <begin position="344"/>
        <end position="383"/>
    </location>
</feature>
<dbReference type="InterPro" id="IPR036514">
    <property type="entry name" value="SGNH_hydro_sf"/>
</dbReference>
<evidence type="ECO:0000313" key="5">
    <source>
        <dbReference type="Proteomes" id="UP000233435"/>
    </source>
</evidence>
<evidence type="ECO:0008006" key="6">
    <source>
        <dbReference type="Google" id="ProtNLM"/>
    </source>
</evidence>
<organism evidence="4 5">
    <name type="scientific">Confluentibacter flavum</name>
    <dbReference type="NCBI Taxonomy" id="1909700"/>
    <lineage>
        <taxon>Bacteria</taxon>
        <taxon>Pseudomonadati</taxon>
        <taxon>Bacteroidota</taxon>
        <taxon>Flavobacteriia</taxon>
        <taxon>Flavobacteriales</taxon>
        <taxon>Flavobacteriaceae</taxon>
        <taxon>Confluentibacter</taxon>
    </lineage>
</organism>
<dbReference type="InterPro" id="IPR026444">
    <property type="entry name" value="Secre_tail"/>
</dbReference>
<sequence>MSYSLTSNNKILFFIFVTIFSFSVYGQSITITAPNGSEYWQVGKTPSITWESSGLSTDVILEYSIDNGNNWLPIATVLNTSNSYEWTIPNTASLQSLVRATSNTTQDRSNNVFEISEDASSCNIVVLGSSTSFGIGATPIENSWVNRYYSAIFQKNTKLNIINLSAQGYTTYHILPTGTVLPDGVSVTIDEDRNITKALSHDPVAIIINMPSNDTAEGYSISAQLENYATLNTAASNNSTPLWITTTQPRNFSSTSDIQTQIDVKNEILSIYLDKSINFWDGIADVDGKILSNLDDGDGIHLNNDGHEILFNKVLNKNIAETTCLSGSLGIEEITANYVNDLKIHPNPAKDHVNIDFTSEFSGELNIELYDILGRKLLENNTNFSVGINSVPVLLNQSNSPSSKFIFGTLTFTTDNKIVKTSVKLVLN</sequence>
<evidence type="ECO:0000313" key="4">
    <source>
        <dbReference type="EMBL" id="PKQ45662.1"/>
    </source>
</evidence>
<evidence type="ECO:0000256" key="1">
    <source>
        <dbReference type="ARBA" id="ARBA00022729"/>
    </source>
</evidence>
<dbReference type="Pfam" id="PF13472">
    <property type="entry name" value="Lipase_GDSL_2"/>
    <property type="match status" value="1"/>
</dbReference>
<dbReference type="InterPro" id="IPR013830">
    <property type="entry name" value="SGNH_hydro"/>
</dbReference>
<name>A0A2N3HL96_9FLAO</name>
<dbReference type="AlphaFoldDB" id="A0A2N3HL96"/>
<reference evidence="4 5" key="1">
    <citation type="submission" date="2017-12" db="EMBL/GenBank/DDBJ databases">
        <title>Confluentibacter flavum sp. nov., isolated from the saline lake.</title>
        <authorList>
            <person name="Yu L."/>
        </authorList>
    </citation>
    <scope>NUCLEOTIDE SEQUENCE [LARGE SCALE GENOMIC DNA]</scope>
    <source>
        <strain evidence="4 5">3B</strain>
    </source>
</reference>
<accession>A0A2N3HL96</accession>
<dbReference type="EMBL" id="PJEO01000017">
    <property type="protein sequence ID" value="PKQ45662.1"/>
    <property type="molecule type" value="Genomic_DNA"/>
</dbReference>
<protein>
    <recommendedName>
        <fullName evidence="6">Secretion system C-terminal sorting domain-containing protein</fullName>
    </recommendedName>
</protein>
<dbReference type="Pfam" id="PF18962">
    <property type="entry name" value="Por_Secre_tail"/>
    <property type="match status" value="1"/>
</dbReference>
<keyword evidence="5" id="KW-1185">Reference proteome</keyword>
<proteinExistence type="predicted"/>
<dbReference type="GO" id="GO:0016788">
    <property type="term" value="F:hydrolase activity, acting on ester bonds"/>
    <property type="evidence" value="ECO:0007669"/>
    <property type="project" value="UniProtKB-ARBA"/>
</dbReference>
<dbReference type="CDD" id="cd00229">
    <property type="entry name" value="SGNH_hydrolase"/>
    <property type="match status" value="1"/>
</dbReference>
<evidence type="ECO:0000259" key="3">
    <source>
        <dbReference type="Pfam" id="PF18962"/>
    </source>
</evidence>
<dbReference type="Gene3D" id="3.40.50.1110">
    <property type="entry name" value="SGNH hydrolase"/>
    <property type="match status" value="1"/>
</dbReference>
<dbReference type="RefSeq" id="WP_106659051.1">
    <property type="nucleotide sequence ID" value="NZ_PJEO01000017.1"/>
</dbReference>
<dbReference type="Proteomes" id="UP000233435">
    <property type="component" value="Unassembled WGS sequence"/>
</dbReference>
<dbReference type="SUPFAM" id="SSF52266">
    <property type="entry name" value="SGNH hydrolase"/>
    <property type="match status" value="1"/>
</dbReference>
<keyword evidence="1" id="KW-0732">Signal</keyword>
<feature type="domain" description="SGNH hydrolase-type esterase" evidence="2">
    <location>
        <begin position="126"/>
        <end position="309"/>
    </location>
</feature>
<evidence type="ECO:0000259" key="2">
    <source>
        <dbReference type="Pfam" id="PF13472"/>
    </source>
</evidence>
<gene>
    <name evidence="4" type="ORF">CSW08_06230</name>
</gene>